<protein>
    <submittedName>
        <fullName evidence="2">Uncharacterized protein</fullName>
    </submittedName>
</protein>
<evidence type="ECO:0000313" key="3">
    <source>
        <dbReference type="Proteomes" id="UP000023152"/>
    </source>
</evidence>
<comment type="caution">
    <text evidence="2">The sequence shown here is derived from an EMBL/GenBank/DDBJ whole genome shotgun (WGS) entry which is preliminary data.</text>
</comment>
<gene>
    <name evidence="2" type="ORF">RFI_21868</name>
</gene>
<dbReference type="Proteomes" id="UP000023152">
    <property type="component" value="Unassembled WGS sequence"/>
</dbReference>
<dbReference type="SUPFAM" id="SSF55729">
    <property type="entry name" value="Acyl-CoA N-acyltransferases (Nat)"/>
    <property type="match status" value="1"/>
</dbReference>
<dbReference type="InterPro" id="IPR016181">
    <property type="entry name" value="Acyl_CoA_acyltransferase"/>
</dbReference>
<proteinExistence type="predicted"/>
<dbReference type="AlphaFoldDB" id="X6MPZ1"/>
<accession>X6MPZ1</accession>
<evidence type="ECO:0000256" key="1">
    <source>
        <dbReference type="SAM" id="MobiDB-lite"/>
    </source>
</evidence>
<dbReference type="EMBL" id="ASPP01019067">
    <property type="protein sequence ID" value="ETO15497.1"/>
    <property type="molecule type" value="Genomic_DNA"/>
</dbReference>
<evidence type="ECO:0000313" key="2">
    <source>
        <dbReference type="EMBL" id="ETO15497.1"/>
    </source>
</evidence>
<reference evidence="2 3" key="1">
    <citation type="journal article" date="2013" name="Curr. Biol.">
        <title>The Genome of the Foraminiferan Reticulomyxa filosa.</title>
        <authorList>
            <person name="Glockner G."/>
            <person name="Hulsmann N."/>
            <person name="Schleicher M."/>
            <person name="Noegel A.A."/>
            <person name="Eichinger L."/>
            <person name="Gallinger C."/>
            <person name="Pawlowski J."/>
            <person name="Sierra R."/>
            <person name="Euteneuer U."/>
            <person name="Pillet L."/>
            <person name="Moustafa A."/>
            <person name="Platzer M."/>
            <person name="Groth M."/>
            <person name="Szafranski K."/>
            <person name="Schliwa M."/>
        </authorList>
    </citation>
    <scope>NUCLEOTIDE SEQUENCE [LARGE SCALE GENOMIC DNA]</scope>
</reference>
<organism evidence="2 3">
    <name type="scientific">Reticulomyxa filosa</name>
    <dbReference type="NCBI Taxonomy" id="46433"/>
    <lineage>
        <taxon>Eukaryota</taxon>
        <taxon>Sar</taxon>
        <taxon>Rhizaria</taxon>
        <taxon>Retaria</taxon>
        <taxon>Foraminifera</taxon>
        <taxon>Monothalamids</taxon>
        <taxon>Reticulomyxidae</taxon>
        <taxon>Reticulomyxa</taxon>
    </lineage>
</organism>
<sequence>MEKRSQGLIEYKTLIYEDDNDMAQKLLTTKCSAKMQEVHKDIMKHQYKQKEVHWSSLACAQMAFSYLASSHDSSSFQEIVYEGYIHNALEVSTELSQRQLSQVLQCFIAEQNLPLKIEPVQGDQKHTLKKTFLADLASYGVCPNTNKPGKMESKETEPVIEEKSATSSDSKQQKTRQPYVLLCCFERKSQRDSQEQWALISAVTTDMQYIHIVGTDSELFQSHWIATNDLTALINATYADTDVHRGYIKVQLLPNNEDSDDNSEYTYVRPASWMDALLLSRIQVEAWRNTYKDIITPKFLYGKHMTVSYKYEHWEEILDESKSQKFTWILCMRPFTLILGYATVGYSGTYTSKKILPEVYRQLETTGLQLYHCELHTLYLHPNAPKRKGLGQILFTHCFDFMAKYLPKKNNGNQSTSDVNTKQTQDITQKAGFIVAMSIWCLYDNAIGMGFYLKQGCQVISDHNRAHFGGCVYRYTGLCYCKQFKGPNKYKIKFFLGNPKNEFIFIKIDNTYFCLDICVRFFFLDAFIKHNKMTKIRTIGNQKALLQI</sequence>
<feature type="compositionally biased region" description="Basic and acidic residues" evidence="1">
    <location>
        <begin position="149"/>
        <end position="164"/>
    </location>
</feature>
<feature type="region of interest" description="Disordered" evidence="1">
    <location>
        <begin position="145"/>
        <end position="172"/>
    </location>
</feature>
<dbReference type="Gene3D" id="3.40.630.30">
    <property type="match status" value="1"/>
</dbReference>
<keyword evidence="3" id="KW-1185">Reference proteome</keyword>
<name>X6MPZ1_RETFI</name>